<proteinExistence type="inferred from homology"/>
<protein>
    <submittedName>
        <fullName evidence="6">Pyrroline-5-carboxylate reductase</fullName>
        <ecNumber evidence="6">1.5.1.2</ecNumber>
    </submittedName>
</protein>
<dbReference type="PROSITE" id="PS51257">
    <property type="entry name" value="PROKAR_LIPOPROTEIN"/>
    <property type="match status" value="1"/>
</dbReference>
<dbReference type="Pfam" id="PF14748">
    <property type="entry name" value="P5CR_dimer"/>
    <property type="match status" value="1"/>
</dbReference>
<evidence type="ECO:0000313" key="7">
    <source>
        <dbReference type="Proteomes" id="UP000315901"/>
    </source>
</evidence>
<dbReference type="AlphaFoldDB" id="A0A501WR44"/>
<gene>
    <name evidence="6" type="ORF">FJM67_11715</name>
</gene>
<evidence type="ECO:0000256" key="1">
    <source>
        <dbReference type="ARBA" id="ARBA00005525"/>
    </source>
</evidence>
<reference evidence="6 7" key="1">
    <citation type="submission" date="2019-06" db="EMBL/GenBank/DDBJ databases">
        <title>A novel bacterium of genus Marinomonas, isolated from coastal sand.</title>
        <authorList>
            <person name="Huang H."/>
            <person name="Mo K."/>
            <person name="Hu Y."/>
        </authorList>
    </citation>
    <scope>NUCLEOTIDE SEQUENCE [LARGE SCALE GENOMIC DNA]</scope>
    <source>
        <strain evidence="6 7">HB171799</strain>
    </source>
</reference>
<feature type="domain" description="Pyrroline-5-carboxylate reductase dimerisation" evidence="5">
    <location>
        <begin position="159"/>
        <end position="252"/>
    </location>
</feature>
<accession>A0A501WR44</accession>
<evidence type="ECO:0000256" key="3">
    <source>
        <dbReference type="PIRSR" id="PIRSR000193-1"/>
    </source>
</evidence>
<dbReference type="Pfam" id="PF03807">
    <property type="entry name" value="F420_oxidored"/>
    <property type="match status" value="1"/>
</dbReference>
<dbReference type="RefSeq" id="WP_140589507.1">
    <property type="nucleotide sequence ID" value="NZ_VFRR01000024.1"/>
</dbReference>
<dbReference type="Proteomes" id="UP000315901">
    <property type="component" value="Unassembled WGS sequence"/>
</dbReference>
<sequence length="256" mass="28077">MKLGIIGTGVISAACVNGLMKSNAPFEQILVSKRSESISFALAKEYSTVEILDNNQEIIDKSDIVMLAVRPQDAEYALAPLCFTPDKQIISLIATFHHQKLKNLLGNDLTICRAIPLPFVAERVGVTALYPSNEIAEKIFNYLGEVVVAENEEEFDRYAIASSTMGIYFETLSTLSDWIIAQGTPSQNAQKYFAGLFNGLTKTALKNSNLPFDSQISKHCTPGGLNEQAVTVFRENGGHEALKQSLLSIQKRLSNT</sequence>
<dbReference type="PANTHER" id="PTHR11645:SF13">
    <property type="entry name" value="PYRROLINE-5-CARBOXYLATE REDUCTASE CATALYTIC N-TERMINAL DOMAIN-CONTAINING PROTEIN"/>
    <property type="match status" value="1"/>
</dbReference>
<dbReference type="GO" id="GO:0055129">
    <property type="term" value="P:L-proline biosynthetic process"/>
    <property type="evidence" value="ECO:0007669"/>
    <property type="project" value="TreeGrafter"/>
</dbReference>
<dbReference type="InterPro" id="IPR008927">
    <property type="entry name" value="6-PGluconate_DH-like_C_sf"/>
</dbReference>
<dbReference type="SUPFAM" id="SSF51735">
    <property type="entry name" value="NAD(P)-binding Rossmann-fold domains"/>
    <property type="match status" value="1"/>
</dbReference>
<keyword evidence="3" id="KW-0521">NADP</keyword>
<dbReference type="InterPro" id="IPR036291">
    <property type="entry name" value="NAD(P)-bd_dom_sf"/>
</dbReference>
<evidence type="ECO:0000313" key="6">
    <source>
        <dbReference type="EMBL" id="TPE49461.1"/>
    </source>
</evidence>
<dbReference type="NCBIfam" id="NF005063">
    <property type="entry name" value="PRK06476.1"/>
    <property type="match status" value="1"/>
</dbReference>
<comment type="similarity">
    <text evidence="1">Belongs to the pyrroline-5-carboxylate reductase family.</text>
</comment>
<dbReference type="SUPFAM" id="SSF48179">
    <property type="entry name" value="6-phosphogluconate dehydrogenase C-terminal domain-like"/>
    <property type="match status" value="1"/>
</dbReference>
<dbReference type="EC" id="1.5.1.2" evidence="6"/>
<name>A0A501WR44_9GAMM</name>
<dbReference type="InterPro" id="IPR029036">
    <property type="entry name" value="P5CR_dimer"/>
</dbReference>
<dbReference type="PANTHER" id="PTHR11645">
    <property type="entry name" value="PYRROLINE-5-CARBOXYLATE REDUCTASE"/>
    <property type="match status" value="1"/>
</dbReference>
<comment type="caution">
    <text evidence="6">The sequence shown here is derived from an EMBL/GenBank/DDBJ whole genome shotgun (WGS) entry which is preliminary data.</text>
</comment>
<evidence type="ECO:0000259" key="5">
    <source>
        <dbReference type="Pfam" id="PF14748"/>
    </source>
</evidence>
<dbReference type="InterPro" id="IPR000304">
    <property type="entry name" value="Pyrroline-COOH_reductase"/>
</dbReference>
<feature type="binding site" evidence="3">
    <location>
        <begin position="68"/>
        <end position="71"/>
    </location>
    <ligand>
        <name>NADP(+)</name>
        <dbReference type="ChEBI" id="CHEBI:58349"/>
    </ligand>
</feature>
<dbReference type="OrthoDB" id="8418678at2"/>
<feature type="domain" description="Pyrroline-5-carboxylate reductase catalytic N-terminal" evidence="4">
    <location>
        <begin position="2"/>
        <end position="94"/>
    </location>
</feature>
<keyword evidence="7" id="KW-1185">Reference proteome</keyword>
<dbReference type="Gene3D" id="3.40.50.720">
    <property type="entry name" value="NAD(P)-binding Rossmann-like Domain"/>
    <property type="match status" value="1"/>
</dbReference>
<dbReference type="EMBL" id="VFRR01000024">
    <property type="protein sequence ID" value="TPE49461.1"/>
    <property type="molecule type" value="Genomic_DNA"/>
</dbReference>
<evidence type="ECO:0000256" key="2">
    <source>
        <dbReference type="ARBA" id="ARBA00023002"/>
    </source>
</evidence>
<dbReference type="InterPro" id="IPR028939">
    <property type="entry name" value="P5C_Rdtase_cat_N"/>
</dbReference>
<dbReference type="Gene3D" id="1.10.3730.10">
    <property type="entry name" value="ProC C-terminal domain-like"/>
    <property type="match status" value="1"/>
</dbReference>
<feature type="binding site" evidence="3">
    <location>
        <position position="55"/>
    </location>
    <ligand>
        <name>NADPH</name>
        <dbReference type="ChEBI" id="CHEBI:57783"/>
    </ligand>
</feature>
<dbReference type="GO" id="GO:0004735">
    <property type="term" value="F:pyrroline-5-carboxylate reductase activity"/>
    <property type="evidence" value="ECO:0007669"/>
    <property type="project" value="UniProtKB-EC"/>
</dbReference>
<keyword evidence="2 6" id="KW-0560">Oxidoreductase</keyword>
<organism evidence="6 7">
    <name type="scientific">Maribrevibacterium harenarium</name>
    <dbReference type="NCBI Taxonomy" id="2589817"/>
    <lineage>
        <taxon>Bacteria</taxon>
        <taxon>Pseudomonadati</taxon>
        <taxon>Pseudomonadota</taxon>
        <taxon>Gammaproteobacteria</taxon>
        <taxon>Oceanospirillales</taxon>
        <taxon>Oceanospirillaceae</taxon>
        <taxon>Maribrevibacterium</taxon>
    </lineage>
</organism>
<evidence type="ECO:0000259" key="4">
    <source>
        <dbReference type="Pfam" id="PF03807"/>
    </source>
</evidence>
<dbReference type="PIRSF" id="PIRSF000193">
    <property type="entry name" value="Pyrrol-5-carb_rd"/>
    <property type="match status" value="1"/>
</dbReference>